<reference evidence="2 3" key="1">
    <citation type="journal article" date="2012" name="New Phytol.">
        <title>Insight into trade-off between wood decay and parasitism from the genome of a fungal forest pathogen.</title>
        <authorList>
            <person name="Olson A."/>
            <person name="Aerts A."/>
            <person name="Asiegbu F."/>
            <person name="Belbahri L."/>
            <person name="Bouzid O."/>
            <person name="Broberg A."/>
            <person name="Canback B."/>
            <person name="Coutinho P.M."/>
            <person name="Cullen D."/>
            <person name="Dalman K."/>
            <person name="Deflorio G."/>
            <person name="van Diepen L.T."/>
            <person name="Dunand C."/>
            <person name="Duplessis S."/>
            <person name="Durling M."/>
            <person name="Gonthier P."/>
            <person name="Grimwood J."/>
            <person name="Fossdal C.G."/>
            <person name="Hansson D."/>
            <person name="Henrissat B."/>
            <person name="Hietala A."/>
            <person name="Himmelstrand K."/>
            <person name="Hoffmeister D."/>
            <person name="Hogberg N."/>
            <person name="James T.Y."/>
            <person name="Karlsson M."/>
            <person name="Kohler A."/>
            <person name="Kues U."/>
            <person name="Lee Y.H."/>
            <person name="Lin Y.C."/>
            <person name="Lind M."/>
            <person name="Lindquist E."/>
            <person name="Lombard V."/>
            <person name="Lucas S."/>
            <person name="Lunden K."/>
            <person name="Morin E."/>
            <person name="Murat C."/>
            <person name="Park J."/>
            <person name="Raffaello T."/>
            <person name="Rouze P."/>
            <person name="Salamov A."/>
            <person name="Schmutz J."/>
            <person name="Solheim H."/>
            <person name="Stahlberg J."/>
            <person name="Velez H."/>
            <person name="de Vries R.P."/>
            <person name="Wiebenga A."/>
            <person name="Woodward S."/>
            <person name="Yakovlev I."/>
            <person name="Garbelotto M."/>
            <person name="Martin F."/>
            <person name="Grigoriev I.V."/>
            <person name="Stenlid J."/>
        </authorList>
    </citation>
    <scope>NUCLEOTIDE SEQUENCE [LARGE SCALE GENOMIC DNA]</scope>
    <source>
        <strain evidence="2 3">TC 32-1</strain>
    </source>
</reference>
<accession>W4JRB7</accession>
<gene>
    <name evidence="2" type="ORF">HETIRDRAFT_108021</name>
</gene>
<dbReference type="EMBL" id="KI925466">
    <property type="protein sequence ID" value="ETW75411.1"/>
    <property type="molecule type" value="Genomic_DNA"/>
</dbReference>
<dbReference type="InParanoid" id="W4JRB7"/>
<feature type="region of interest" description="Disordered" evidence="1">
    <location>
        <begin position="254"/>
        <end position="276"/>
    </location>
</feature>
<organism evidence="2 3">
    <name type="scientific">Heterobasidion irregulare (strain TC 32-1)</name>
    <dbReference type="NCBI Taxonomy" id="747525"/>
    <lineage>
        <taxon>Eukaryota</taxon>
        <taxon>Fungi</taxon>
        <taxon>Dikarya</taxon>
        <taxon>Basidiomycota</taxon>
        <taxon>Agaricomycotina</taxon>
        <taxon>Agaricomycetes</taxon>
        <taxon>Russulales</taxon>
        <taxon>Bondarzewiaceae</taxon>
        <taxon>Heterobasidion</taxon>
        <taxon>Heterobasidion annosum species complex</taxon>
    </lineage>
</organism>
<protein>
    <submittedName>
        <fullName evidence="2">Uncharacterized protein</fullName>
    </submittedName>
</protein>
<dbReference type="HOGENOM" id="CLU_1008514_0_0_1"/>
<feature type="compositionally biased region" description="Basic and acidic residues" evidence="1">
    <location>
        <begin position="258"/>
        <end position="270"/>
    </location>
</feature>
<dbReference type="KEGG" id="hir:HETIRDRAFT_108021"/>
<dbReference type="RefSeq" id="XP_009552831.1">
    <property type="nucleotide sequence ID" value="XM_009554536.1"/>
</dbReference>
<evidence type="ECO:0000313" key="3">
    <source>
        <dbReference type="Proteomes" id="UP000030671"/>
    </source>
</evidence>
<dbReference type="GeneID" id="20666298"/>
<proteinExistence type="predicted"/>
<sequence length="276" mass="29558">MPPRRRARSPPQAISRVLPSCGCKAVGRACSIVSRTLALAAPTPSPSALLNPSLWPDVAVSPGQDSLKPRAPGICLQCHQGAAAELLGRTTCNVPRTTHTLMARAQISGAGCTVRGAPEQSSVCGPPLRKKNAFRGGFERINWGAGAEDEFQSPDSRCPRGPVRPAAIVPSFRALRLPCGAISLCEAPPRCRLRGRSKGKVQNRGDGGELAWAGAAPEASRITARETARKFVWRAHGPDRHRCMVPDGRFYWRNGGRRTTERPSPLKDRTLGGLPS</sequence>
<evidence type="ECO:0000256" key="1">
    <source>
        <dbReference type="SAM" id="MobiDB-lite"/>
    </source>
</evidence>
<keyword evidence="3" id="KW-1185">Reference proteome</keyword>
<dbReference type="Proteomes" id="UP000030671">
    <property type="component" value="Unassembled WGS sequence"/>
</dbReference>
<evidence type="ECO:0000313" key="2">
    <source>
        <dbReference type="EMBL" id="ETW75411.1"/>
    </source>
</evidence>
<dbReference type="AlphaFoldDB" id="W4JRB7"/>
<name>W4JRB7_HETIT</name>